<name>A0ACC2SP66_9FUNG</name>
<evidence type="ECO:0000313" key="2">
    <source>
        <dbReference type="Proteomes" id="UP001165960"/>
    </source>
</evidence>
<dbReference type="EC" id="1.14.14.18" evidence="1"/>
<comment type="caution">
    <text evidence="1">The sequence shown here is derived from an EMBL/GenBank/DDBJ whole genome shotgun (WGS) entry which is preliminary data.</text>
</comment>
<dbReference type="Proteomes" id="UP001165960">
    <property type="component" value="Unassembled WGS sequence"/>
</dbReference>
<gene>
    <name evidence="1" type="primary">HMOX2</name>
    <name evidence="1" type="ORF">DSO57_1034356</name>
</gene>
<accession>A0ACC2SP66</accession>
<sequence length="161" mass="18371">MFGGQVLSRRIQKNFKILNQGGTAFYRFENITNVPDFREFYLDRLNAIRVSDKEKDEIIQASRRVFELNIGIFEEFGEELDDEDVPSIKPKKAVSSSSKLAMKRRGASPGLVESAIPATESAYSAESRKVYYRNIIAITVWLGLATYYFVSEGYLSFKKSQ</sequence>
<organism evidence="1 2">
    <name type="scientific">Entomophthora muscae</name>
    <dbReference type="NCBI Taxonomy" id="34485"/>
    <lineage>
        <taxon>Eukaryota</taxon>
        <taxon>Fungi</taxon>
        <taxon>Fungi incertae sedis</taxon>
        <taxon>Zoopagomycota</taxon>
        <taxon>Entomophthoromycotina</taxon>
        <taxon>Entomophthoromycetes</taxon>
        <taxon>Entomophthorales</taxon>
        <taxon>Entomophthoraceae</taxon>
        <taxon>Entomophthora</taxon>
    </lineage>
</organism>
<keyword evidence="1" id="KW-0560">Oxidoreductase</keyword>
<evidence type="ECO:0000313" key="1">
    <source>
        <dbReference type="EMBL" id="KAJ9064062.1"/>
    </source>
</evidence>
<dbReference type="EMBL" id="QTSX02004545">
    <property type="protein sequence ID" value="KAJ9064062.1"/>
    <property type="molecule type" value="Genomic_DNA"/>
</dbReference>
<proteinExistence type="predicted"/>
<reference evidence="1" key="1">
    <citation type="submission" date="2022-04" db="EMBL/GenBank/DDBJ databases">
        <title>Genome of the entomopathogenic fungus Entomophthora muscae.</title>
        <authorList>
            <person name="Elya C."/>
            <person name="Lovett B.R."/>
            <person name="Lee E."/>
            <person name="Macias A.M."/>
            <person name="Hajek A.E."/>
            <person name="De Bivort B.L."/>
            <person name="Kasson M.T."/>
            <person name="De Fine Licht H.H."/>
            <person name="Stajich J.E."/>
        </authorList>
    </citation>
    <scope>NUCLEOTIDE SEQUENCE</scope>
    <source>
        <strain evidence="1">Berkeley</strain>
    </source>
</reference>
<keyword evidence="2" id="KW-1185">Reference proteome</keyword>
<protein>
    <submittedName>
        <fullName evidence="1">Heme oxygenase 2</fullName>
        <ecNumber evidence="1">1.14.14.18</ecNumber>
    </submittedName>
</protein>